<evidence type="ECO:0000256" key="6">
    <source>
        <dbReference type="ARBA" id="ARBA00023002"/>
    </source>
</evidence>
<dbReference type="RefSeq" id="WP_067487889.1">
    <property type="nucleotide sequence ID" value="NZ_SNXK01000007.1"/>
</dbReference>
<feature type="region of interest" description="Disordered" evidence="8">
    <location>
        <begin position="493"/>
        <end position="531"/>
    </location>
</feature>
<dbReference type="AlphaFoldDB" id="A0A4R6P2A9"/>
<keyword evidence="9" id="KW-0812">Transmembrane</keyword>
<evidence type="ECO:0000256" key="5">
    <source>
        <dbReference type="ARBA" id="ARBA00022857"/>
    </source>
</evidence>
<evidence type="ECO:0000256" key="3">
    <source>
        <dbReference type="ARBA" id="ARBA00022630"/>
    </source>
</evidence>
<keyword evidence="6" id="KW-0560">Oxidoreductase</keyword>
<dbReference type="InterPro" id="IPR051820">
    <property type="entry name" value="FAD-binding_MO"/>
</dbReference>
<dbReference type="SUPFAM" id="SSF51905">
    <property type="entry name" value="FAD/NAD(P)-binding domain"/>
    <property type="match status" value="1"/>
</dbReference>
<feature type="transmembrane region" description="Helical" evidence="9">
    <location>
        <begin position="192"/>
        <end position="218"/>
    </location>
</feature>
<organism evidence="10 11">
    <name type="scientific">Nocardia ignorata</name>
    <dbReference type="NCBI Taxonomy" id="145285"/>
    <lineage>
        <taxon>Bacteria</taxon>
        <taxon>Bacillati</taxon>
        <taxon>Actinomycetota</taxon>
        <taxon>Actinomycetes</taxon>
        <taxon>Mycobacteriales</taxon>
        <taxon>Nocardiaceae</taxon>
        <taxon>Nocardia</taxon>
    </lineage>
</organism>
<dbReference type="Pfam" id="PF13738">
    <property type="entry name" value="Pyr_redox_3"/>
    <property type="match status" value="1"/>
</dbReference>
<dbReference type="Proteomes" id="UP000295087">
    <property type="component" value="Unassembled WGS sequence"/>
</dbReference>
<protein>
    <submittedName>
        <fullName evidence="10">Cation diffusion facilitator CzcD-associated flavoprotein CzcO</fullName>
    </submittedName>
</protein>
<evidence type="ECO:0000256" key="1">
    <source>
        <dbReference type="ARBA" id="ARBA00001974"/>
    </source>
</evidence>
<sequence>MRCDPKTDRASHDSAVDLDVLVVGAGLSGIGMGHYLKTQLPDKSFLLLDARDRIGGTWDLFRYPGIRSDSDLQTYAYEFKPWAHDSAIADGDDILDYLAEAVDDDELSPNIRFGHKVLSADFSTDEARWTVRVQVRNDQIVTMTCRFLFSAAGYYSYEQAHAPHFAGQEDFAGQIVHPQFWPEDLDYRGRRVVVIGSGATAVTLVPALAATAAGVVMLQRSPSYALPLPGTDYLAVALRTVLPDATAYRVARRLNIARQRLLWELSRRHPAVTRRLIRAVNKALLPRGYEVDVHFNPRYDPWDERLCAVRDGDLFRAIRTGSAEVVTDHIDRFLEHGIALTSGRRIDADIVVTATGLRLLPFGGIQLSKDGAPVDVGQTMAFKGMMLSGVPNFAYAIGYTNSSWTLKLDLVCEHLCRLLRLLDERGYDTVEPVADPSVEHRPMLDFHAGYVRRAADALPKQGTSGPWTVTMTYASDVARLRKGPVEDPALKFGRHQADSAATARRVPPAVPEITRTDRDARPPSTRSAPSN</sequence>
<keyword evidence="3" id="KW-0285">Flavoprotein</keyword>
<dbReference type="EMBL" id="SNXK01000007">
    <property type="protein sequence ID" value="TDP31828.1"/>
    <property type="molecule type" value="Genomic_DNA"/>
</dbReference>
<keyword evidence="9" id="KW-0472">Membrane</keyword>
<comment type="similarity">
    <text evidence="2">Belongs to the FAD-binding monooxygenase family.</text>
</comment>
<dbReference type="GO" id="GO:0004497">
    <property type="term" value="F:monooxygenase activity"/>
    <property type="evidence" value="ECO:0007669"/>
    <property type="project" value="UniProtKB-KW"/>
</dbReference>
<gene>
    <name evidence="10" type="ORF">DFR75_10753</name>
</gene>
<dbReference type="FunFam" id="3.50.50.60:FF:000228">
    <property type="entry name" value="FAD-containing monooxygenase EthA"/>
    <property type="match status" value="1"/>
</dbReference>
<evidence type="ECO:0000256" key="7">
    <source>
        <dbReference type="ARBA" id="ARBA00023033"/>
    </source>
</evidence>
<dbReference type="InterPro" id="IPR036188">
    <property type="entry name" value="FAD/NAD-bd_sf"/>
</dbReference>
<comment type="caution">
    <text evidence="10">The sequence shown here is derived from an EMBL/GenBank/DDBJ whole genome shotgun (WGS) entry which is preliminary data.</text>
</comment>
<evidence type="ECO:0000313" key="11">
    <source>
        <dbReference type="Proteomes" id="UP000295087"/>
    </source>
</evidence>
<evidence type="ECO:0000256" key="2">
    <source>
        <dbReference type="ARBA" id="ARBA00010139"/>
    </source>
</evidence>
<keyword evidence="9" id="KW-1133">Transmembrane helix</keyword>
<keyword evidence="4" id="KW-0274">FAD</keyword>
<dbReference type="PANTHER" id="PTHR43872">
    <property type="entry name" value="MONOOXYGENASE, PUTATIVE (AFU_ORTHOLOGUE AFUA_8G02570)-RELATED"/>
    <property type="match status" value="1"/>
</dbReference>
<dbReference type="PANTHER" id="PTHR43872:SF1">
    <property type="entry name" value="MONOOXYGENASE, PUTATIVE (AFU_ORTHOLOGUE AFUA_8G02570)-RELATED"/>
    <property type="match status" value="1"/>
</dbReference>
<accession>A0A4R6P2A9</accession>
<evidence type="ECO:0000313" key="10">
    <source>
        <dbReference type="EMBL" id="TDP31828.1"/>
    </source>
</evidence>
<keyword evidence="11" id="KW-1185">Reference proteome</keyword>
<evidence type="ECO:0000256" key="9">
    <source>
        <dbReference type="SAM" id="Phobius"/>
    </source>
</evidence>
<dbReference type="Gene3D" id="3.50.50.60">
    <property type="entry name" value="FAD/NAD(P)-binding domain"/>
    <property type="match status" value="3"/>
</dbReference>
<keyword evidence="7" id="KW-0503">Monooxygenase</keyword>
<comment type="cofactor">
    <cofactor evidence="1">
        <name>FAD</name>
        <dbReference type="ChEBI" id="CHEBI:57692"/>
    </cofactor>
</comment>
<evidence type="ECO:0000256" key="4">
    <source>
        <dbReference type="ARBA" id="ARBA00022827"/>
    </source>
</evidence>
<reference evidence="10 11" key="1">
    <citation type="submission" date="2019-03" db="EMBL/GenBank/DDBJ databases">
        <title>Genomic Encyclopedia of Type Strains, Phase IV (KMG-IV): sequencing the most valuable type-strain genomes for metagenomic binning, comparative biology and taxonomic classification.</title>
        <authorList>
            <person name="Goeker M."/>
        </authorList>
    </citation>
    <scope>NUCLEOTIDE SEQUENCE [LARGE SCALE GENOMIC DNA]</scope>
    <source>
        <strain evidence="10 11">DSM 44496</strain>
    </source>
</reference>
<evidence type="ECO:0000256" key="8">
    <source>
        <dbReference type="SAM" id="MobiDB-lite"/>
    </source>
</evidence>
<keyword evidence="5" id="KW-0521">NADP</keyword>
<proteinExistence type="inferred from homology"/>
<name>A0A4R6P2A9_NOCIG</name>